<dbReference type="InterPro" id="IPR036365">
    <property type="entry name" value="PGBD-like_sf"/>
</dbReference>
<organism evidence="2 3">
    <name type="scientific">Selenihalanaerobacter shriftii</name>
    <dbReference type="NCBI Taxonomy" id="142842"/>
    <lineage>
        <taxon>Bacteria</taxon>
        <taxon>Bacillati</taxon>
        <taxon>Bacillota</taxon>
        <taxon>Clostridia</taxon>
        <taxon>Halanaerobiales</taxon>
        <taxon>Halobacteroidaceae</taxon>
        <taxon>Selenihalanaerobacter</taxon>
    </lineage>
</organism>
<dbReference type="Pfam" id="PF01471">
    <property type="entry name" value="PG_binding_1"/>
    <property type="match status" value="1"/>
</dbReference>
<name>A0A1T4JMM8_9FIRM</name>
<dbReference type="InterPro" id="IPR002477">
    <property type="entry name" value="Peptidoglycan-bd-like"/>
</dbReference>
<accession>A0A1T4JMM8</accession>
<gene>
    <name evidence="2" type="ORF">SAMN02745118_00212</name>
</gene>
<sequence>MQYKKLQLISILVILITSLLVSQVHAESRVLQQGMKGNDVRELQESLVMLGEKLIIDGIFGPSTKEAIINFQRDAELPADGIVGATTRKHLKEANSFNKHTVKSGDTLSELASTYDVSVEVIKKANDLNSNVIRIGQELVIPKTALGGGINTDFYEIVSYKVERGDTLERISKKFNTTVGTIKKLNDFQGDSITSGQTIKVSKLTLDLSNTSKNVTKVKPDFVWPTKSGRISSDYGWRVHPILNKKQFHKGIDIALRTGTPIKATKAGKVISSGWISGFGKTITIDHGNGVISLYGHNSRLLVRKGQRVKQGQIIAKSGNTGRSTGPHLEFRIMIDGNHVNPHKYIN</sequence>
<dbReference type="InterPro" id="IPR018392">
    <property type="entry name" value="LysM"/>
</dbReference>
<evidence type="ECO:0000313" key="2">
    <source>
        <dbReference type="EMBL" id="SJZ31391.1"/>
    </source>
</evidence>
<dbReference type="EMBL" id="FUWM01000003">
    <property type="protein sequence ID" value="SJZ31391.1"/>
    <property type="molecule type" value="Genomic_DNA"/>
</dbReference>
<dbReference type="RefSeq" id="WP_078808740.1">
    <property type="nucleotide sequence ID" value="NZ_FUWM01000003.1"/>
</dbReference>
<dbReference type="InterPro" id="IPR050570">
    <property type="entry name" value="Cell_wall_metabolism_enzyme"/>
</dbReference>
<dbReference type="Gene3D" id="1.10.101.10">
    <property type="entry name" value="PGBD-like superfamily/PGBD"/>
    <property type="match status" value="1"/>
</dbReference>
<dbReference type="CDD" id="cd12797">
    <property type="entry name" value="M23_peptidase"/>
    <property type="match status" value="1"/>
</dbReference>
<dbReference type="InterPro" id="IPR016047">
    <property type="entry name" value="M23ase_b-sheet_dom"/>
</dbReference>
<dbReference type="PANTHER" id="PTHR21666">
    <property type="entry name" value="PEPTIDASE-RELATED"/>
    <property type="match status" value="1"/>
</dbReference>
<dbReference type="PANTHER" id="PTHR21666:SF270">
    <property type="entry name" value="MUREIN HYDROLASE ACTIVATOR ENVC"/>
    <property type="match status" value="1"/>
</dbReference>
<dbReference type="CDD" id="cd00118">
    <property type="entry name" value="LysM"/>
    <property type="match status" value="2"/>
</dbReference>
<dbReference type="FunFam" id="2.70.70.10:FF:000006">
    <property type="entry name" value="M23 family peptidase"/>
    <property type="match status" value="1"/>
</dbReference>
<dbReference type="Pfam" id="PF01476">
    <property type="entry name" value="LysM"/>
    <property type="match status" value="2"/>
</dbReference>
<dbReference type="AlphaFoldDB" id="A0A1T4JMM8"/>
<dbReference type="SUPFAM" id="SSF47090">
    <property type="entry name" value="PGBD-like"/>
    <property type="match status" value="1"/>
</dbReference>
<dbReference type="InterPro" id="IPR036366">
    <property type="entry name" value="PGBDSf"/>
</dbReference>
<dbReference type="Pfam" id="PF01551">
    <property type="entry name" value="Peptidase_M23"/>
    <property type="match status" value="1"/>
</dbReference>
<dbReference type="SMART" id="SM00257">
    <property type="entry name" value="LysM"/>
    <property type="match status" value="2"/>
</dbReference>
<dbReference type="Proteomes" id="UP000190625">
    <property type="component" value="Unassembled WGS sequence"/>
</dbReference>
<feature type="domain" description="LysM" evidence="1">
    <location>
        <begin position="98"/>
        <end position="141"/>
    </location>
</feature>
<dbReference type="STRING" id="142842.SAMN02745118_00212"/>
<dbReference type="InterPro" id="IPR011055">
    <property type="entry name" value="Dup_hybrid_motif"/>
</dbReference>
<dbReference type="PROSITE" id="PS51782">
    <property type="entry name" value="LYSM"/>
    <property type="match status" value="2"/>
</dbReference>
<proteinExistence type="predicted"/>
<dbReference type="InterPro" id="IPR036779">
    <property type="entry name" value="LysM_dom_sf"/>
</dbReference>
<dbReference type="Gene3D" id="2.70.70.10">
    <property type="entry name" value="Glucose Permease (Domain IIA)"/>
    <property type="match status" value="1"/>
</dbReference>
<protein>
    <submittedName>
        <fullName evidence="2">Murein DD-endopeptidase MepM and murein hydrolase activator NlpD, contain LysM domain</fullName>
    </submittedName>
</protein>
<evidence type="ECO:0000259" key="1">
    <source>
        <dbReference type="PROSITE" id="PS51782"/>
    </source>
</evidence>
<evidence type="ECO:0000313" key="3">
    <source>
        <dbReference type="Proteomes" id="UP000190625"/>
    </source>
</evidence>
<reference evidence="3" key="1">
    <citation type="submission" date="2017-02" db="EMBL/GenBank/DDBJ databases">
        <authorList>
            <person name="Varghese N."/>
            <person name="Submissions S."/>
        </authorList>
    </citation>
    <scope>NUCLEOTIDE SEQUENCE [LARGE SCALE GENOMIC DNA]</scope>
    <source>
        <strain evidence="3">ATCC BAA-73</strain>
    </source>
</reference>
<keyword evidence="3" id="KW-1185">Reference proteome</keyword>
<dbReference type="Gene3D" id="3.10.350.10">
    <property type="entry name" value="LysM domain"/>
    <property type="match status" value="2"/>
</dbReference>
<feature type="domain" description="LysM" evidence="1">
    <location>
        <begin position="158"/>
        <end position="201"/>
    </location>
</feature>
<dbReference type="GO" id="GO:0004222">
    <property type="term" value="F:metalloendopeptidase activity"/>
    <property type="evidence" value="ECO:0007669"/>
    <property type="project" value="TreeGrafter"/>
</dbReference>
<keyword evidence="2" id="KW-0378">Hydrolase</keyword>
<dbReference type="SUPFAM" id="SSF51261">
    <property type="entry name" value="Duplicated hybrid motif"/>
    <property type="match status" value="1"/>
</dbReference>